<dbReference type="EC" id="3.4.14.-" evidence="7"/>
<dbReference type="InterPro" id="IPR019500">
    <property type="entry name" value="Pep_S46"/>
</dbReference>
<dbReference type="PANTHER" id="PTHR38469:SF1">
    <property type="entry name" value="PERIPLASMIC PEPTIDASE SUBFAMILY S1B"/>
    <property type="match status" value="1"/>
</dbReference>
<dbReference type="InterPro" id="IPR043504">
    <property type="entry name" value="Peptidase_S1_PA_chymotrypsin"/>
</dbReference>
<evidence type="ECO:0000313" key="8">
    <source>
        <dbReference type="EMBL" id="HIU54605.1"/>
    </source>
</evidence>
<evidence type="ECO:0000256" key="2">
    <source>
        <dbReference type="ARBA" id="ARBA00022438"/>
    </source>
</evidence>
<keyword evidence="3 7" id="KW-0645">Protease</keyword>
<dbReference type="GO" id="GO:0006508">
    <property type="term" value="P:proteolysis"/>
    <property type="evidence" value="ECO:0007669"/>
    <property type="project" value="UniProtKB-KW"/>
</dbReference>
<dbReference type="GO" id="GO:0070009">
    <property type="term" value="F:serine-type aminopeptidase activity"/>
    <property type="evidence" value="ECO:0007669"/>
    <property type="project" value="UniProtKB-UniRule"/>
</dbReference>
<reference evidence="8" key="1">
    <citation type="submission" date="2020-10" db="EMBL/GenBank/DDBJ databases">
        <authorList>
            <person name="Gilroy R."/>
        </authorList>
    </citation>
    <scope>NUCLEOTIDE SEQUENCE</scope>
    <source>
        <strain evidence="8">CHK158-818</strain>
    </source>
</reference>
<evidence type="ECO:0000256" key="7">
    <source>
        <dbReference type="RuleBase" id="RU366067"/>
    </source>
</evidence>
<name>A0A9D1SC25_9BACT</name>
<keyword evidence="6 7" id="KW-0720">Serine protease</keyword>
<evidence type="ECO:0000256" key="5">
    <source>
        <dbReference type="ARBA" id="ARBA00022801"/>
    </source>
</evidence>
<keyword evidence="2 7" id="KW-0031">Aminopeptidase</keyword>
<reference evidence="8" key="2">
    <citation type="journal article" date="2021" name="PeerJ">
        <title>Extensive microbial diversity within the chicken gut microbiome revealed by metagenomics and culture.</title>
        <authorList>
            <person name="Gilroy R."/>
            <person name="Ravi A."/>
            <person name="Getino M."/>
            <person name="Pursley I."/>
            <person name="Horton D.L."/>
            <person name="Alikhan N.F."/>
            <person name="Baker D."/>
            <person name="Gharbi K."/>
            <person name="Hall N."/>
            <person name="Watson M."/>
            <person name="Adriaenssens E.M."/>
            <person name="Foster-Nyarko E."/>
            <person name="Jarju S."/>
            <person name="Secka A."/>
            <person name="Antonio M."/>
            <person name="Oren A."/>
            <person name="Chaudhuri R.R."/>
            <person name="La Ragione R."/>
            <person name="Hildebrand F."/>
            <person name="Pallen M.J."/>
        </authorList>
    </citation>
    <scope>NUCLEOTIDE SEQUENCE</scope>
    <source>
        <strain evidence="8">CHK158-818</strain>
    </source>
</reference>
<comment type="similarity">
    <text evidence="1 7">Belongs to the peptidase S46 family.</text>
</comment>
<evidence type="ECO:0000256" key="4">
    <source>
        <dbReference type="ARBA" id="ARBA00022729"/>
    </source>
</evidence>
<comment type="function">
    <text evidence="7">Catalyzes the removal of dipeptides from the N-terminus of oligopeptides.</text>
</comment>
<keyword evidence="4" id="KW-0732">Signal</keyword>
<gene>
    <name evidence="8" type="ORF">IAB03_02210</name>
</gene>
<protein>
    <recommendedName>
        <fullName evidence="7">Dipeptidyl-peptidase</fullName>
        <ecNumber evidence="7">3.4.14.-</ecNumber>
    </recommendedName>
</protein>
<dbReference type="AlphaFoldDB" id="A0A9D1SC25"/>
<dbReference type="Proteomes" id="UP000824112">
    <property type="component" value="Unassembled WGS sequence"/>
</dbReference>
<accession>A0A9D1SC25</accession>
<evidence type="ECO:0000256" key="3">
    <source>
        <dbReference type="ARBA" id="ARBA00022670"/>
    </source>
</evidence>
<proteinExistence type="inferred from homology"/>
<keyword evidence="5 7" id="KW-0378">Hydrolase</keyword>
<dbReference type="GO" id="GO:0008239">
    <property type="term" value="F:dipeptidyl-peptidase activity"/>
    <property type="evidence" value="ECO:0007669"/>
    <property type="project" value="UniProtKB-UniRule"/>
</dbReference>
<comment type="caution">
    <text evidence="8">The sequence shown here is derived from an EMBL/GenBank/DDBJ whole genome shotgun (WGS) entry which is preliminary data.</text>
</comment>
<evidence type="ECO:0000256" key="6">
    <source>
        <dbReference type="ARBA" id="ARBA00022825"/>
    </source>
</evidence>
<dbReference type="SUPFAM" id="SSF50494">
    <property type="entry name" value="Trypsin-like serine proteases"/>
    <property type="match status" value="1"/>
</dbReference>
<dbReference type="GO" id="GO:0043171">
    <property type="term" value="P:peptide catabolic process"/>
    <property type="evidence" value="ECO:0007669"/>
    <property type="project" value="UniProtKB-UniRule"/>
</dbReference>
<dbReference type="Pfam" id="PF10459">
    <property type="entry name" value="Peptidase_S46"/>
    <property type="match status" value="1"/>
</dbReference>
<evidence type="ECO:0000256" key="1">
    <source>
        <dbReference type="ARBA" id="ARBA00010491"/>
    </source>
</evidence>
<evidence type="ECO:0000313" key="9">
    <source>
        <dbReference type="Proteomes" id="UP000824112"/>
    </source>
</evidence>
<dbReference type="Gene3D" id="2.40.10.10">
    <property type="entry name" value="Trypsin-like serine proteases"/>
    <property type="match status" value="1"/>
</dbReference>
<sequence length="702" mass="79245">MADEGMWLLPLLKEQNLAAMQRAGLQMDIDSVYSADGVSLKDGVVLFGGGCTGELISSEGLVLTNHHCGYAYIQQHSSVENDLLTNGFWAMSREEELPNPGLTVTFTERMEDVTAYVTEALEKDTTGDEGLYLSAKFLNALAREYVGGEAYLNSHPGTKVEIKPLYGGNVYYLYVQKVYSDVRLVGAPPSSIGKFGADTDNWMWPRHTGDFSLFRIYADRQGNPAKYSPDNVPLRPRKHFTLSLKGIAENDFVMLMGFPGRTNHFYTPAEVVERRDIENSIRVEVRDVRQQIMLKEMLSDPQVRIQYARKYASSTNSYKSSKGMNKMIGMQQLEALKRRQCDSVLQWASANGRADVIQAVALIDSLTAKQAPWKRRQSYLREALQTGIEFSGVRYDYAKLDSALQKGNKDSVRAELPALEKAYRAFADKDYSAAVDKKIAKAMWRLYLERIAEKERPEWLQKMARKYKNTDAYIDHIFNRSIFGSAQNLESFLKNPSRSKLAEDPMFLFARAVAEEQKAVTGVLDRYAKTLQQAQRTYIEAIREMSAGRPIYPDANLTLRLSYGNVKGLEPADGIAYLYYTTLDGVMEKEDADNWEFVVPDRLKEVYWQKAFGVYARPDGKMPVCFIANTHTTGGNSGSPILNARGELVGTGFDRNWEGISGDIQYNPAFQRTICVDIRYTLFIIDRIAGAGHLLKEMDIVY</sequence>
<dbReference type="InterPro" id="IPR009003">
    <property type="entry name" value="Peptidase_S1_PA"/>
</dbReference>
<dbReference type="EMBL" id="DVNA01000049">
    <property type="protein sequence ID" value="HIU54605.1"/>
    <property type="molecule type" value="Genomic_DNA"/>
</dbReference>
<organism evidence="8 9">
    <name type="scientific">Candidatus Gallibacteroides avistercoris</name>
    <dbReference type="NCBI Taxonomy" id="2840833"/>
    <lineage>
        <taxon>Bacteria</taxon>
        <taxon>Pseudomonadati</taxon>
        <taxon>Bacteroidota</taxon>
        <taxon>Bacteroidia</taxon>
        <taxon>Bacteroidales</taxon>
        <taxon>Bacteroidaceae</taxon>
        <taxon>Bacteroidaceae incertae sedis</taxon>
        <taxon>Candidatus Gallibacteroides</taxon>
    </lineage>
</organism>
<dbReference type="PANTHER" id="PTHR38469">
    <property type="entry name" value="PERIPLASMIC PEPTIDASE SUBFAMILY S1B"/>
    <property type="match status" value="1"/>
</dbReference>